<sequence>MKVFETQLPGVGRRYQISFPDGGVFTIVVHNDGKRSAFWRDEPDADGEELFTTNERDAEKIAEIFEGVFFDPVSDDLDDALSGARIKWVAIPDDSPVVGRTIGDVGIRTQTGVSVLAVERGGQTIANPTPDTQLLTDDVLVVVGDDDAHQALEELLSKPK</sequence>
<dbReference type="PANTHER" id="PTHR30445">
    <property type="entry name" value="K(+)_H(+) ANTIPORTER SUBUNIT KHTT"/>
    <property type="match status" value="1"/>
</dbReference>
<evidence type="ECO:0000313" key="3">
    <source>
        <dbReference type="Proteomes" id="UP001596406"/>
    </source>
</evidence>
<dbReference type="Gene3D" id="3.30.70.1450">
    <property type="entry name" value="Regulator of K+ conductance, C-terminal domain"/>
    <property type="match status" value="1"/>
</dbReference>
<name>A0ABD5UFD6_9EURY</name>
<dbReference type="SUPFAM" id="SSF116726">
    <property type="entry name" value="TrkA C-terminal domain-like"/>
    <property type="match status" value="1"/>
</dbReference>
<dbReference type="PROSITE" id="PS51202">
    <property type="entry name" value="RCK_C"/>
    <property type="match status" value="1"/>
</dbReference>
<comment type="caution">
    <text evidence="2">The sequence shown here is derived from an EMBL/GenBank/DDBJ whole genome shotgun (WGS) entry which is preliminary data.</text>
</comment>
<protein>
    <submittedName>
        <fullName evidence="2">Cation:proton antiporter regulatory subunit</fullName>
    </submittedName>
</protein>
<organism evidence="2 3">
    <name type="scientific">Halomarina ordinaria</name>
    <dbReference type="NCBI Taxonomy" id="3033939"/>
    <lineage>
        <taxon>Archaea</taxon>
        <taxon>Methanobacteriati</taxon>
        <taxon>Methanobacteriota</taxon>
        <taxon>Stenosarchaea group</taxon>
        <taxon>Halobacteria</taxon>
        <taxon>Halobacteriales</taxon>
        <taxon>Natronomonadaceae</taxon>
        <taxon>Halomarina</taxon>
    </lineage>
</organism>
<dbReference type="AlphaFoldDB" id="A0ABD5UFD6"/>
<dbReference type="PIRSF" id="PIRSF005028">
    <property type="entry name" value="KhtT"/>
    <property type="match status" value="1"/>
</dbReference>
<proteinExistence type="predicted"/>
<reference evidence="2 3" key="1">
    <citation type="journal article" date="2019" name="Int. J. Syst. Evol. Microbiol.">
        <title>The Global Catalogue of Microorganisms (GCM) 10K type strain sequencing project: providing services to taxonomists for standard genome sequencing and annotation.</title>
        <authorList>
            <consortium name="The Broad Institute Genomics Platform"/>
            <consortium name="The Broad Institute Genome Sequencing Center for Infectious Disease"/>
            <person name="Wu L."/>
            <person name="Ma J."/>
        </authorList>
    </citation>
    <scope>NUCLEOTIDE SEQUENCE [LARGE SCALE GENOMIC DNA]</scope>
    <source>
        <strain evidence="2 3">PSRA2</strain>
    </source>
</reference>
<dbReference type="InterPro" id="IPR006037">
    <property type="entry name" value="RCK_C"/>
</dbReference>
<dbReference type="EMBL" id="JBHSXM010000004">
    <property type="protein sequence ID" value="MFC6838280.1"/>
    <property type="molecule type" value="Genomic_DNA"/>
</dbReference>
<evidence type="ECO:0000259" key="1">
    <source>
        <dbReference type="PROSITE" id="PS51202"/>
    </source>
</evidence>
<dbReference type="InterPro" id="IPR050144">
    <property type="entry name" value="AAE_transporter"/>
</dbReference>
<dbReference type="InterPro" id="IPR058776">
    <property type="entry name" value="KhtT-like_N"/>
</dbReference>
<dbReference type="InterPro" id="IPR036721">
    <property type="entry name" value="RCK_C_sf"/>
</dbReference>
<feature type="domain" description="RCK C-terminal" evidence="1">
    <location>
        <begin position="74"/>
        <end position="158"/>
    </location>
</feature>
<dbReference type="Pfam" id="PF25991">
    <property type="entry name" value="KhtT_N"/>
    <property type="match status" value="1"/>
</dbReference>
<dbReference type="InterPro" id="IPR026278">
    <property type="entry name" value="KhtT"/>
</dbReference>
<accession>A0ABD5UFD6</accession>
<gene>
    <name evidence="2" type="ORF">ACFQHK_17500</name>
</gene>
<keyword evidence="3" id="KW-1185">Reference proteome</keyword>
<dbReference type="Proteomes" id="UP001596406">
    <property type="component" value="Unassembled WGS sequence"/>
</dbReference>
<evidence type="ECO:0000313" key="2">
    <source>
        <dbReference type="EMBL" id="MFC6838280.1"/>
    </source>
</evidence>
<dbReference type="RefSeq" id="WP_304449983.1">
    <property type="nucleotide sequence ID" value="NZ_JARRAH010000004.1"/>
</dbReference>
<dbReference type="PANTHER" id="PTHR30445:SF8">
    <property type="entry name" value="K(+)_H(+) ANTIPORTER SUBUNIT KHTT"/>
    <property type="match status" value="1"/>
</dbReference>
<dbReference type="Pfam" id="PF02080">
    <property type="entry name" value="TrkA_C"/>
    <property type="match status" value="1"/>
</dbReference>